<feature type="domain" description="RSE1/DDB1/CPSF1 C-terminal" evidence="1">
    <location>
        <begin position="693"/>
        <end position="867"/>
    </location>
</feature>
<proteinExistence type="predicted"/>
<dbReference type="EMBL" id="UZAK01034411">
    <property type="protein sequence ID" value="VDP44564.1"/>
    <property type="molecule type" value="Genomic_DNA"/>
</dbReference>
<feature type="domain" description="RSE1/DDB1/CPSF1 second beta-propeller" evidence="2">
    <location>
        <begin position="62"/>
        <end position="539"/>
    </location>
</feature>
<accession>A0A183K8V0</accession>
<reference evidence="5" key="1">
    <citation type="submission" date="2016-06" db="UniProtKB">
        <authorList>
            <consortium name="WormBaseParasite"/>
        </authorList>
    </citation>
    <scope>IDENTIFICATION</scope>
</reference>
<evidence type="ECO:0000313" key="3">
    <source>
        <dbReference type="EMBL" id="VDP44564.1"/>
    </source>
</evidence>
<dbReference type="Gene3D" id="2.130.10.10">
    <property type="entry name" value="YVTN repeat-like/Quinoprotein amine dehydrogenase"/>
    <property type="match status" value="2"/>
</dbReference>
<sequence>MTVGAFNLGFEYIQQVRRETNKNNNDSDNIPDQLTNFATTKLTKRNEMKSPKEYIVGIDYPYILQVSPTSLRLLDGPRLIEYVQVTLEWRIHLASCADPYILLCTEDDELFLVRLKSQDDINRFSPIKKSNNKVITSTLIDENGDQPAKSISTTHLEVIRPKVKQVSAPLCFSLYHDYAGRLTRWLWACKDLPADNSFFNLHTTASVDHLVSCPGITSWPEPGSTTPAADFAAPFASPTEKSAQLISASEEESILLYGEPIEICKREGSVALGNSTLQPPKFSLSTTPHSSLNNSLTEANVMDDLTEEKLSKYFAFIVFTNGVLEIYSLPDFTLLYEVHHFTDLPQMLIDHRGVSSEQLHKPYTNSQNVPYTEDESIPPSILEILVYPIGIDKDRPVLMVRTSQEIAFFEALCPLPDEAHPLISGTFYEGRLRWRRLPLPCPLVAPRRVRTDPKIMDVQSTLLTRTHMLRSFENIGDHRGVFVCGGNPIWLFATESGQLRVFPHSIDGIMGSFAPLNAEICHSGFVYFTFSNEMRLATLPPGYSFNEHLGIKWITLDPVPYYVQYHVESKIDTGSNITLIYRNTGRTLGSPPISRARNASGDLIKLVGEVECDSRPNLKIFETYAVVGIHSEPCKSVFRLNAEGNKEEDVLVRPKTCVLPTLDYYSLQMYAPNLNANHRNKQSPWLLIPNTLIEFEPWEVVTCLITAQLASEETFHGTKDYLALGANLSYGEEIPVRGRILILDVIDVVPEPGQPLTRHKLKIIHDGEQKGPVTALTSCQGHLISAIGQKIYIWTLKNTDLVGVAFVDSELYIHNLLCVKNLVLAADVLKSVQLLRFQSDLRVLSVVSRDNISREVYTSNFFVDGRRLGFMG</sequence>
<dbReference type="STRING" id="6186.A0A183K8V0"/>
<name>A0A183K8V0_9TREM</name>
<dbReference type="GO" id="GO:0003676">
    <property type="term" value="F:nucleic acid binding"/>
    <property type="evidence" value="ECO:0007669"/>
    <property type="project" value="InterPro"/>
</dbReference>
<dbReference type="InterPro" id="IPR015943">
    <property type="entry name" value="WD40/YVTN_repeat-like_dom_sf"/>
</dbReference>
<keyword evidence="4" id="KW-1185">Reference proteome</keyword>
<dbReference type="WBParaSite" id="SCUD_0001143001-mRNA-1">
    <property type="protein sequence ID" value="SCUD_0001143001-mRNA-1"/>
    <property type="gene ID" value="SCUD_0001143001"/>
</dbReference>
<dbReference type="AlphaFoldDB" id="A0A183K8V0"/>
<evidence type="ECO:0000259" key="2">
    <source>
        <dbReference type="Pfam" id="PF23726"/>
    </source>
</evidence>
<dbReference type="InterPro" id="IPR050358">
    <property type="entry name" value="RSE1/DDB1/CFT1"/>
</dbReference>
<dbReference type="InterPro" id="IPR058543">
    <property type="entry name" value="Beta-prop_RSE1/DDB1/CPSF1_2nd"/>
</dbReference>
<dbReference type="PANTHER" id="PTHR10644">
    <property type="entry name" value="DNA REPAIR/RNA PROCESSING CPSF FAMILY"/>
    <property type="match status" value="1"/>
</dbReference>
<protein>
    <submittedName>
        <fullName evidence="5">CPSF_A domain-containing protein</fullName>
    </submittedName>
</protein>
<evidence type="ECO:0000313" key="4">
    <source>
        <dbReference type="Proteomes" id="UP000279833"/>
    </source>
</evidence>
<gene>
    <name evidence="3" type="ORF">SCUD_LOCUS11430</name>
</gene>
<dbReference type="Pfam" id="PF23726">
    <property type="entry name" value="Beta-prop_RSE1_2nd"/>
    <property type="match status" value="1"/>
</dbReference>
<reference evidence="3 4" key="2">
    <citation type="submission" date="2018-11" db="EMBL/GenBank/DDBJ databases">
        <authorList>
            <consortium name="Pathogen Informatics"/>
        </authorList>
    </citation>
    <scope>NUCLEOTIDE SEQUENCE [LARGE SCALE GENOMIC DNA]</scope>
    <source>
        <strain evidence="3">Dakar</strain>
        <strain evidence="4">Dakar, Senegal</strain>
    </source>
</reference>
<evidence type="ECO:0000259" key="1">
    <source>
        <dbReference type="Pfam" id="PF03178"/>
    </source>
</evidence>
<dbReference type="GO" id="GO:0005634">
    <property type="term" value="C:nucleus"/>
    <property type="evidence" value="ECO:0007669"/>
    <property type="project" value="InterPro"/>
</dbReference>
<evidence type="ECO:0000313" key="5">
    <source>
        <dbReference type="WBParaSite" id="SCUD_0001143001-mRNA-1"/>
    </source>
</evidence>
<dbReference type="Proteomes" id="UP000279833">
    <property type="component" value="Unassembled WGS sequence"/>
</dbReference>
<dbReference type="InterPro" id="IPR004871">
    <property type="entry name" value="RSE1/DDB1/CPSF1_C"/>
</dbReference>
<organism evidence="5">
    <name type="scientific">Schistosoma curassoni</name>
    <dbReference type="NCBI Taxonomy" id="6186"/>
    <lineage>
        <taxon>Eukaryota</taxon>
        <taxon>Metazoa</taxon>
        <taxon>Spiralia</taxon>
        <taxon>Lophotrochozoa</taxon>
        <taxon>Platyhelminthes</taxon>
        <taxon>Trematoda</taxon>
        <taxon>Digenea</taxon>
        <taxon>Strigeidida</taxon>
        <taxon>Schistosomatoidea</taxon>
        <taxon>Schistosomatidae</taxon>
        <taxon>Schistosoma</taxon>
    </lineage>
</organism>
<dbReference type="Pfam" id="PF03178">
    <property type="entry name" value="CPSF_A"/>
    <property type="match status" value="1"/>
</dbReference>